<evidence type="ECO:0000313" key="4">
    <source>
        <dbReference type="EMBL" id="MBO8452690.1"/>
    </source>
</evidence>
<comment type="catalytic activity">
    <reaction evidence="3">
        <text>2-C-methyl-D-erythritol 4-phosphate + CTP + H(+) = 4-CDP-2-C-methyl-D-erythritol + diphosphate</text>
        <dbReference type="Rhea" id="RHEA:13429"/>
        <dbReference type="ChEBI" id="CHEBI:15378"/>
        <dbReference type="ChEBI" id="CHEBI:33019"/>
        <dbReference type="ChEBI" id="CHEBI:37563"/>
        <dbReference type="ChEBI" id="CHEBI:57823"/>
        <dbReference type="ChEBI" id="CHEBI:58262"/>
        <dbReference type="EC" id="2.7.7.60"/>
    </reaction>
</comment>
<dbReference type="Gene3D" id="3.90.550.10">
    <property type="entry name" value="Spore Coat Polysaccharide Biosynthesis Protein SpsA, Chain A"/>
    <property type="match status" value="1"/>
</dbReference>
<dbReference type="EMBL" id="JADIMI010000070">
    <property type="protein sequence ID" value="MBO8452690.1"/>
    <property type="molecule type" value="Genomic_DNA"/>
</dbReference>
<reference evidence="4" key="2">
    <citation type="journal article" date="2021" name="PeerJ">
        <title>Extensive microbial diversity within the chicken gut microbiome revealed by metagenomics and culture.</title>
        <authorList>
            <person name="Gilroy R."/>
            <person name="Ravi A."/>
            <person name="Getino M."/>
            <person name="Pursley I."/>
            <person name="Horton D.L."/>
            <person name="Alikhan N.F."/>
            <person name="Baker D."/>
            <person name="Gharbi K."/>
            <person name="Hall N."/>
            <person name="Watson M."/>
            <person name="Adriaenssens E.M."/>
            <person name="Foster-Nyarko E."/>
            <person name="Jarju S."/>
            <person name="Secka A."/>
            <person name="Antonio M."/>
            <person name="Oren A."/>
            <person name="Chaudhuri R.R."/>
            <person name="La Ragione R."/>
            <person name="Hildebrand F."/>
            <person name="Pallen M.J."/>
        </authorList>
    </citation>
    <scope>NUCLEOTIDE SEQUENCE</scope>
    <source>
        <strain evidence="4">B1-20833</strain>
    </source>
</reference>
<protein>
    <recommendedName>
        <fullName evidence="3">2-C-methyl-D-erythritol 4-phosphate cytidylyltransferase</fullName>
        <ecNumber evidence="3">2.7.7.60</ecNumber>
    </recommendedName>
    <alternativeName>
        <fullName evidence="3">4-diphosphocytidyl-2C-methyl-D-erythritol synthase</fullName>
    </alternativeName>
    <alternativeName>
        <fullName evidence="3">MEP cytidylyltransferase</fullName>
        <shortName evidence="3">MCT</shortName>
    </alternativeName>
</protein>
<keyword evidence="3" id="KW-0414">Isoprene biosynthesis</keyword>
<evidence type="ECO:0000256" key="3">
    <source>
        <dbReference type="HAMAP-Rule" id="MF_00108"/>
    </source>
</evidence>
<dbReference type="SUPFAM" id="SSF53448">
    <property type="entry name" value="Nucleotide-diphospho-sugar transferases"/>
    <property type="match status" value="1"/>
</dbReference>
<dbReference type="HAMAP" id="MF_00108">
    <property type="entry name" value="IspD"/>
    <property type="match status" value="1"/>
</dbReference>
<feature type="site" description="Transition state stabilizer" evidence="3">
    <location>
        <position position="20"/>
    </location>
</feature>
<dbReference type="Pfam" id="PF01128">
    <property type="entry name" value="IspD"/>
    <property type="match status" value="1"/>
</dbReference>
<dbReference type="AlphaFoldDB" id="A0A9D9EW61"/>
<dbReference type="GO" id="GO:0019288">
    <property type="term" value="P:isopentenyl diphosphate biosynthetic process, methylerythritol 4-phosphate pathway"/>
    <property type="evidence" value="ECO:0007669"/>
    <property type="project" value="UniProtKB-UniRule"/>
</dbReference>
<dbReference type="InterPro" id="IPR029044">
    <property type="entry name" value="Nucleotide-diphossugar_trans"/>
</dbReference>
<gene>
    <name evidence="3 4" type="primary">ispD</name>
    <name evidence="4" type="ORF">IAC06_07400</name>
</gene>
<accession>A0A9D9EW61</accession>
<comment type="pathway">
    <text evidence="3">Isoprenoid biosynthesis; isopentenyl diphosphate biosynthesis via DXP pathway; isopentenyl diphosphate from 1-deoxy-D-xylulose 5-phosphate: step 2/6.</text>
</comment>
<keyword evidence="2 3" id="KW-0548">Nucleotidyltransferase</keyword>
<dbReference type="Proteomes" id="UP000823661">
    <property type="component" value="Unassembled WGS sequence"/>
</dbReference>
<dbReference type="EC" id="2.7.7.60" evidence="3"/>
<comment type="function">
    <text evidence="3">Catalyzes the formation of 4-diphosphocytidyl-2-C-methyl-D-erythritol from CTP and 2-C-methyl-D-erythritol 4-phosphate (MEP).</text>
</comment>
<name>A0A9D9EW61_9BACT</name>
<comment type="similarity">
    <text evidence="3">Belongs to the IspD/TarI cytidylyltransferase family. IspD subfamily.</text>
</comment>
<dbReference type="PANTHER" id="PTHR32125">
    <property type="entry name" value="2-C-METHYL-D-ERYTHRITOL 4-PHOSPHATE CYTIDYLYLTRANSFERASE, CHLOROPLASTIC"/>
    <property type="match status" value="1"/>
</dbReference>
<dbReference type="GO" id="GO:0050518">
    <property type="term" value="F:2-C-methyl-D-erythritol 4-phosphate cytidylyltransferase activity"/>
    <property type="evidence" value="ECO:0007669"/>
    <property type="project" value="UniProtKB-UniRule"/>
</dbReference>
<evidence type="ECO:0000256" key="1">
    <source>
        <dbReference type="ARBA" id="ARBA00022679"/>
    </source>
</evidence>
<evidence type="ECO:0000313" key="5">
    <source>
        <dbReference type="Proteomes" id="UP000823661"/>
    </source>
</evidence>
<comment type="caution">
    <text evidence="4">The sequence shown here is derived from an EMBL/GenBank/DDBJ whole genome shotgun (WGS) entry which is preliminary data.</text>
</comment>
<dbReference type="InterPro" id="IPR034683">
    <property type="entry name" value="IspD/TarI"/>
</dbReference>
<evidence type="ECO:0000256" key="2">
    <source>
        <dbReference type="ARBA" id="ARBA00022695"/>
    </source>
</evidence>
<feature type="site" description="Positions MEP for the nucleophilic attack" evidence="3">
    <location>
        <position position="219"/>
    </location>
</feature>
<dbReference type="FunFam" id="3.90.550.10:FF:000003">
    <property type="entry name" value="2-C-methyl-D-erythritol 4-phosphate cytidylyltransferase"/>
    <property type="match status" value="1"/>
</dbReference>
<dbReference type="InterPro" id="IPR001228">
    <property type="entry name" value="IspD"/>
</dbReference>
<dbReference type="InterPro" id="IPR050088">
    <property type="entry name" value="IspD/TarI_cytidylyltransf_bact"/>
</dbReference>
<organism evidence="4 5">
    <name type="scientific">Candidatus Cryptobacteroides intestinavium</name>
    <dbReference type="NCBI Taxonomy" id="2840766"/>
    <lineage>
        <taxon>Bacteria</taxon>
        <taxon>Pseudomonadati</taxon>
        <taxon>Bacteroidota</taxon>
        <taxon>Bacteroidia</taxon>
        <taxon>Bacteroidales</taxon>
        <taxon>Candidatus Cryptobacteroides</taxon>
    </lineage>
</organism>
<reference evidence="4" key="1">
    <citation type="submission" date="2020-10" db="EMBL/GenBank/DDBJ databases">
        <authorList>
            <person name="Gilroy R."/>
        </authorList>
    </citation>
    <scope>NUCLEOTIDE SEQUENCE</scope>
    <source>
        <strain evidence="4">B1-20833</strain>
    </source>
</reference>
<feature type="site" description="Transition state stabilizer" evidence="3">
    <location>
        <position position="27"/>
    </location>
</feature>
<sequence>MESTERQKYLIVVAGGSGSRMGASVPKQFLELDGKAILHRTVGKFTDAIPGIKVITVLPGQYIQSWKDYCSLRSFFCRQRIVEGGFTRFHSVKNGLEAVPDGALVAIHDGVRPLISEKMIREMFSMAEDVPALVPVVPCVDTMKVLRKNNETGELETVYGADVDRSVLYAAQTPQIFRSELLRHAYSQPFDTSFTDDASVAAHAGIPLSYYIGERTNIKITTREDLPLARALLSLFPGL</sequence>
<keyword evidence="1 3" id="KW-0808">Transferase</keyword>
<proteinExistence type="inferred from homology"/>
<feature type="site" description="Positions MEP for the nucleophilic attack" evidence="3">
    <location>
        <position position="165"/>
    </location>
</feature>
<dbReference type="PANTHER" id="PTHR32125:SF4">
    <property type="entry name" value="2-C-METHYL-D-ERYTHRITOL 4-PHOSPHATE CYTIDYLYLTRANSFERASE, CHLOROPLASTIC"/>
    <property type="match status" value="1"/>
</dbReference>
<dbReference type="NCBIfam" id="TIGR00453">
    <property type="entry name" value="ispD"/>
    <property type="match status" value="1"/>
</dbReference>
<dbReference type="CDD" id="cd02516">
    <property type="entry name" value="CDP-ME_synthetase"/>
    <property type="match status" value="1"/>
</dbReference>